<evidence type="ECO:0000256" key="2">
    <source>
        <dbReference type="ARBA" id="ARBA00023125"/>
    </source>
</evidence>
<proteinExistence type="predicted"/>
<dbReference type="InterPro" id="IPR050109">
    <property type="entry name" value="HTH-type_TetR-like_transc_reg"/>
</dbReference>
<accession>A0A2V4MTZ3</accession>
<feature type="domain" description="HTH tetR-type" evidence="5">
    <location>
        <begin position="16"/>
        <end position="76"/>
    </location>
</feature>
<organism evidence="6 7">
    <name type="scientific">Streptomyces tateyamensis</name>
    <dbReference type="NCBI Taxonomy" id="565073"/>
    <lineage>
        <taxon>Bacteria</taxon>
        <taxon>Bacillati</taxon>
        <taxon>Actinomycetota</taxon>
        <taxon>Actinomycetes</taxon>
        <taxon>Kitasatosporales</taxon>
        <taxon>Streptomycetaceae</taxon>
        <taxon>Streptomyces</taxon>
    </lineage>
</organism>
<gene>
    <name evidence="6" type="ORF">C7C46_29795</name>
</gene>
<dbReference type="PANTHER" id="PTHR30055:SF148">
    <property type="entry name" value="TETR-FAMILY TRANSCRIPTIONAL REGULATOR"/>
    <property type="match status" value="1"/>
</dbReference>
<protein>
    <submittedName>
        <fullName evidence="6">TetR family transcriptional regulator</fullName>
    </submittedName>
</protein>
<dbReference type="InterPro" id="IPR009057">
    <property type="entry name" value="Homeodomain-like_sf"/>
</dbReference>
<keyword evidence="3" id="KW-0804">Transcription</keyword>
<dbReference type="InterPro" id="IPR036271">
    <property type="entry name" value="Tet_transcr_reg_TetR-rel_C_sf"/>
</dbReference>
<dbReference type="PRINTS" id="PR00455">
    <property type="entry name" value="HTHTETR"/>
</dbReference>
<feature type="DNA-binding region" description="H-T-H motif" evidence="4">
    <location>
        <begin position="39"/>
        <end position="58"/>
    </location>
</feature>
<sequence>MSMGILDRMTGRPRDPAVDEAIRAAALELTQEQGYRGLSMEGIAARSGVAKQTVYRRYRSKGEVVLDALVGFAFTQLPDPDTGSLRGDLTALLTATFRAGRGVAGDLNRALAVEALQDDEFAARLWHKLIAVRREAVAELLRRGRERGEVTHPDEEFLIDLVYGPYWYRLLFGPAVLTDARAQQLAEAVCRAAA</sequence>
<evidence type="ECO:0000313" key="6">
    <source>
        <dbReference type="EMBL" id="PYC68046.1"/>
    </source>
</evidence>
<dbReference type="InterPro" id="IPR001647">
    <property type="entry name" value="HTH_TetR"/>
</dbReference>
<dbReference type="GO" id="GO:0003700">
    <property type="term" value="F:DNA-binding transcription factor activity"/>
    <property type="evidence" value="ECO:0007669"/>
    <property type="project" value="TreeGrafter"/>
</dbReference>
<dbReference type="SUPFAM" id="SSF46689">
    <property type="entry name" value="Homeodomain-like"/>
    <property type="match status" value="1"/>
</dbReference>
<evidence type="ECO:0000259" key="5">
    <source>
        <dbReference type="PROSITE" id="PS50977"/>
    </source>
</evidence>
<dbReference type="AlphaFoldDB" id="A0A2V4MTZ3"/>
<evidence type="ECO:0000256" key="1">
    <source>
        <dbReference type="ARBA" id="ARBA00023015"/>
    </source>
</evidence>
<keyword evidence="1" id="KW-0805">Transcription regulation</keyword>
<name>A0A2V4MTZ3_9ACTN</name>
<dbReference type="InterPro" id="IPR011075">
    <property type="entry name" value="TetR_C"/>
</dbReference>
<evidence type="ECO:0000256" key="3">
    <source>
        <dbReference type="ARBA" id="ARBA00023163"/>
    </source>
</evidence>
<dbReference type="EMBL" id="PYBW01000142">
    <property type="protein sequence ID" value="PYC68046.1"/>
    <property type="molecule type" value="Genomic_DNA"/>
</dbReference>
<dbReference type="Pfam" id="PF00440">
    <property type="entry name" value="TetR_N"/>
    <property type="match status" value="1"/>
</dbReference>
<comment type="caution">
    <text evidence="6">The sequence shown here is derived from an EMBL/GenBank/DDBJ whole genome shotgun (WGS) entry which is preliminary data.</text>
</comment>
<keyword evidence="2 4" id="KW-0238">DNA-binding</keyword>
<keyword evidence="7" id="KW-1185">Reference proteome</keyword>
<dbReference type="Pfam" id="PF16859">
    <property type="entry name" value="TetR_C_11"/>
    <property type="match status" value="1"/>
</dbReference>
<dbReference type="GO" id="GO:0000976">
    <property type="term" value="F:transcription cis-regulatory region binding"/>
    <property type="evidence" value="ECO:0007669"/>
    <property type="project" value="TreeGrafter"/>
</dbReference>
<reference evidence="6 7" key="1">
    <citation type="submission" date="2018-03" db="EMBL/GenBank/DDBJ databases">
        <title>Bioinformatic expansion and discovery of thiopeptide antibiotics.</title>
        <authorList>
            <person name="Schwalen C.J."/>
            <person name="Hudson G.A."/>
            <person name="Mitchell D.A."/>
        </authorList>
    </citation>
    <scope>NUCLEOTIDE SEQUENCE [LARGE SCALE GENOMIC DNA]</scope>
    <source>
        <strain evidence="6 7">ATCC 21389</strain>
    </source>
</reference>
<dbReference type="Proteomes" id="UP000248039">
    <property type="component" value="Unassembled WGS sequence"/>
</dbReference>
<dbReference type="PANTHER" id="PTHR30055">
    <property type="entry name" value="HTH-TYPE TRANSCRIPTIONAL REGULATOR RUTR"/>
    <property type="match status" value="1"/>
</dbReference>
<evidence type="ECO:0000313" key="7">
    <source>
        <dbReference type="Proteomes" id="UP000248039"/>
    </source>
</evidence>
<dbReference type="Gene3D" id="1.10.357.10">
    <property type="entry name" value="Tetracycline Repressor, domain 2"/>
    <property type="match status" value="1"/>
</dbReference>
<dbReference type="Gene3D" id="1.10.10.60">
    <property type="entry name" value="Homeodomain-like"/>
    <property type="match status" value="1"/>
</dbReference>
<dbReference type="SUPFAM" id="SSF48498">
    <property type="entry name" value="Tetracyclin repressor-like, C-terminal domain"/>
    <property type="match status" value="1"/>
</dbReference>
<dbReference type="PROSITE" id="PS50977">
    <property type="entry name" value="HTH_TETR_2"/>
    <property type="match status" value="1"/>
</dbReference>
<evidence type="ECO:0000256" key="4">
    <source>
        <dbReference type="PROSITE-ProRule" id="PRU00335"/>
    </source>
</evidence>
<dbReference type="OrthoDB" id="9796019at2"/>